<feature type="signal peptide" evidence="1">
    <location>
        <begin position="1"/>
        <end position="16"/>
    </location>
</feature>
<evidence type="ECO:0000256" key="1">
    <source>
        <dbReference type="SAM" id="SignalP"/>
    </source>
</evidence>
<keyword evidence="1" id="KW-0732">Signal</keyword>
<dbReference type="Proteomes" id="UP001221142">
    <property type="component" value="Unassembled WGS sequence"/>
</dbReference>
<evidence type="ECO:0000313" key="3">
    <source>
        <dbReference type="Proteomes" id="UP001221142"/>
    </source>
</evidence>
<dbReference type="PROSITE" id="PS51257">
    <property type="entry name" value="PROKAR_LIPOPROTEIN"/>
    <property type="match status" value="1"/>
</dbReference>
<comment type="caution">
    <text evidence="2">The sequence shown here is derived from an EMBL/GenBank/DDBJ whole genome shotgun (WGS) entry which is preliminary data.</text>
</comment>
<dbReference type="EMBL" id="JARKIF010000002">
    <property type="protein sequence ID" value="KAJ7647896.1"/>
    <property type="molecule type" value="Genomic_DNA"/>
</dbReference>
<keyword evidence="3" id="KW-1185">Reference proteome</keyword>
<gene>
    <name evidence="2" type="ORF">FB45DRAFT_894716</name>
</gene>
<reference evidence="2" key="1">
    <citation type="submission" date="2023-03" db="EMBL/GenBank/DDBJ databases">
        <title>Massive genome expansion in bonnet fungi (Mycena s.s.) driven by repeated elements and novel gene families across ecological guilds.</title>
        <authorList>
            <consortium name="Lawrence Berkeley National Laboratory"/>
            <person name="Harder C.B."/>
            <person name="Miyauchi S."/>
            <person name="Viragh M."/>
            <person name="Kuo A."/>
            <person name="Thoen E."/>
            <person name="Andreopoulos B."/>
            <person name="Lu D."/>
            <person name="Skrede I."/>
            <person name="Drula E."/>
            <person name="Henrissat B."/>
            <person name="Morin E."/>
            <person name="Kohler A."/>
            <person name="Barry K."/>
            <person name="LaButti K."/>
            <person name="Morin E."/>
            <person name="Salamov A."/>
            <person name="Lipzen A."/>
            <person name="Mereny Z."/>
            <person name="Hegedus B."/>
            <person name="Baldrian P."/>
            <person name="Stursova M."/>
            <person name="Weitz H."/>
            <person name="Taylor A."/>
            <person name="Grigoriev I.V."/>
            <person name="Nagy L.G."/>
            <person name="Martin F."/>
            <person name="Kauserud H."/>
        </authorList>
    </citation>
    <scope>NUCLEOTIDE SEQUENCE</scope>
    <source>
        <strain evidence="2">9284</strain>
    </source>
</reference>
<feature type="chain" id="PRO_5042060174" evidence="1">
    <location>
        <begin position="17"/>
        <end position="225"/>
    </location>
</feature>
<organism evidence="2 3">
    <name type="scientific">Roridomyces roridus</name>
    <dbReference type="NCBI Taxonomy" id="1738132"/>
    <lineage>
        <taxon>Eukaryota</taxon>
        <taxon>Fungi</taxon>
        <taxon>Dikarya</taxon>
        <taxon>Basidiomycota</taxon>
        <taxon>Agaricomycotina</taxon>
        <taxon>Agaricomycetes</taxon>
        <taxon>Agaricomycetidae</taxon>
        <taxon>Agaricales</taxon>
        <taxon>Marasmiineae</taxon>
        <taxon>Mycenaceae</taxon>
        <taxon>Roridomyces</taxon>
    </lineage>
</organism>
<accession>A0AAD7CGL0</accession>
<proteinExistence type="predicted"/>
<protein>
    <submittedName>
        <fullName evidence="2">Uncharacterized protein</fullName>
    </submittedName>
</protein>
<dbReference type="AlphaFoldDB" id="A0AAD7CGL0"/>
<name>A0AAD7CGL0_9AGAR</name>
<evidence type="ECO:0000313" key="2">
    <source>
        <dbReference type="EMBL" id="KAJ7647896.1"/>
    </source>
</evidence>
<sequence length="225" mass="24168">MRGILSFVGLWSLACAALIPEARDADLSVESRAASTNLTNGNGIVYGSDGVMIYDASGILTKGCNTAAISYCYGMYLSPNASQNLDTNHLDSPRQRNEFHFPALTANQSFSYSWKQYLDPTVNGSTHFFYIMQVFGANEQLPVAALTILKSNLVIVDSATPHGTFGPSGKLNYQVTSPSGPIISYSRSGGLATGGGYIKFGTYRLTFSPNMSPVSTMVGDWKTIN</sequence>